<reference evidence="1" key="1">
    <citation type="submission" date="2022-03" db="EMBL/GenBank/DDBJ databases">
        <authorList>
            <person name="Tunstrom K."/>
        </authorList>
    </citation>
    <scope>NUCLEOTIDE SEQUENCE</scope>
</reference>
<protein>
    <submittedName>
        <fullName evidence="1">Uncharacterized protein</fullName>
    </submittedName>
</protein>
<dbReference type="AlphaFoldDB" id="A0AAU9UEA2"/>
<comment type="caution">
    <text evidence="1">The sequence shown here is derived from an EMBL/GenBank/DDBJ whole genome shotgun (WGS) entry which is preliminary data.</text>
</comment>
<dbReference type="EMBL" id="CAKOGL010000018">
    <property type="protein sequence ID" value="CAH2097508.1"/>
    <property type="molecule type" value="Genomic_DNA"/>
</dbReference>
<keyword evidence="2" id="KW-1185">Reference proteome</keyword>
<gene>
    <name evidence="1" type="ORF">EEDITHA_LOCUS12728</name>
</gene>
<name>A0AAU9UEA2_EUPED</name>
<sequence length="128" mass="14659">MADVKQLKAKRSNIKCRLTKFKTYLDDFSELENVTALDINKLSGRISDVCDKHLSRQKRVADHVEGYEGQERLRDEPGPLPADVAEVKNLGTNHSNLINFNTCLNHIFPEVIVTNELMIKHLHMCLRC</sequence>
<proteinExistence type="predicted"/>
<evidence type="ECO:0000313" key="1">
    <source>
        <dbReference type="EMBL" id="CAH2097508.1"/>
    </source>
</evidence>
<dbReference type="Proteomes" id="UP001153954">
    <property type="component" value="Unassembled WGS sequence"/>
</dbReference>
<organism evidence="1 2">
    <name type="scientific">Euphydryas editha</name>
    <name type="common">Edith's checkerspot</name>
    <dbReference type="NCBI Taxonomy" id="104508"/>
    <lineage>
        <taxon>Eukaryota</taxon>
        <taxon>Metazoa</taxon>
        <taxon>Ecdysozoa</taxon>
        <taxon>Arthropoda</taxon>
        <taxon>Hexapoda</taxon>
        <taxon>Insecta</taxon>
        <taxon>Pterygota</taxon>
        <taxon>Neoptera</taxon>
        <taxon>Endopterygota</taxon>
        <taxon>Lepidoptera</taxon>
        <taxon>Glossata</taxon>
        <taxon>Ditrysia</taxon>
        <taxon>Papilionoidea</taxon>
        <taxon>Nymphalidae</taxon>
        <taxon>Nymphalinae</taxon>
        <taxon>Euphydryas</taxon>
    </lineage>
</organism>
<accession>A0AAU9UEA2</accession>
<evidence type="ECO:0000313" key="2">
    <source>
        <dbReference type="Proteomes" id="UP001153954"/>
    </source>
</evidence>